<name>A0A836BUI6_9CHLO</name>
<evidence type="ECO:0008006" key="4">
    <source>
        <dbReference type="Google" id="ProtNLM"/>
    </source>
</evidence>
<dbReference type="EMBL" id="JAEHOE010000089">
    <property type="protein sequence ID" value="KAG2487959.1"/>
    <property type="molecule type" value="Genomic_DNA"/>
</dbReference>
<reference evidence="2" key="1">
    <citation type="journal article" date="2020" name="bioRxiv">
        <title>Comparative genomics of Chlamydomonas.</title>
        <authorList>
            <person name="Craig R.J."/>
            <person name="Hasan A.R."/>
            <person name="Ness R.W."/>
            <person name="Keightley P.D."/>
        </authorList>
    </citation>
    <scope>NUCLEOTIDE SEQUENCE</scope>
    <source>
        <strain evidence="2">CCAP 11/70</strain>
    </source>
</reference>
<gene>
    <name evidence="2" type="ORF">HYH03_013399</name>
</gene>
<comment type="caution">
    <text evidence="2">The sequence shown here is derived from an EMBL/GenBank/DDBJ whole genome shotgun (WGS) entry which is preliminary data.</text>
</comment>
<dbReference type="OrthoDB" id="5135119at2759"/>
<organism evidence="2 3">
    <name type="scientific">Edaphochlamys debaryana</name>
    <dbReference type="NCBI Taxonomy" id="47281"/>
    <lineage>
        <taxon>Eukaryota</taxon>
        <taxon>Viridiplantae</taxon>
        <taxon>Chlorophyta</taxon>
        <taxon>core chlorophytes</taxon>
        <taxon>Chlorophyceae</taxon>
        <taxon>CS clade</taxon>
        <taxon>Chlamydomonadales</taxon>
        <taxon>Chlamydomonadales incertae sedis</taxon>
        <taxon>Edaphochlamys</taxon>
    </lineage>
</organism>
<proteinExistence type="predicted"/>
<keyword evidence="3" id="KW-1185">Reference proteome</keyword>
<dbReference type="AlphaFoldDB" id="A0A836BUI6"/>
<feature type="compositionally biased region" description="Pro residues" evidence="1">
    <location>
        <begin position="1"/>
        <end position="14"/>
    </location>
</feature>
<dbReference type="Proteomes" id="UP000612055">
    <property type="component" value="Unassembled WGS sequence"/>
</dbReference>
<evidence type="ECO:0000313" key="2">
    <source>
        <dbReference type="EMBL" id="KAG2487959.1"/>
    </source>
</evidence>
<sequence length="241" mass="25120">PRTAPTPLPPPWRPPRWRRCASARLRPPRVDADRKGATATSIDVVFNEDILRAAQGGEAAQEAGAELDPRYKLPKMRYKGEVVATQRIRADDKRKALVTVLPQVEEEPSFALRTKKAPAPPPVGPAAPTTSTAATLRHCPCRIRIGTAGSAPPAAAAGAGRGPAASRSGQRVARLGGGGVASAAGQGRVRGAAGGVDPGVRLVVRLPYRSLDEHLADARAQAPLAFGQLGLASSSLLELEP</sequence>
<protein>
    <recommendedName>
        <fullName evidence="4">PIH1 N-terminal domain-containing protein</fullName>
    </recommendedName>
</protein>
<accession>A0A836BUI6</accession>
<feature type="region of interest" description="Disordered" evidence="1">
    <location>
        <begin position="1"/>
        <end position="38"/>
    </location>
</feature>
<feature type="region of interest" description="Disordered" evidence="1">
    <location>
        <begin position="150"/>
        <end position="184"/>
    </location>
</feature>
<evidence type="ECO:0000256" key="1">
    <source>
        <dbReference type="SAM" id="MobiDB-lite"/>
    </source>
</evidence>
<feature type="non-terminal residue" evidence="2">
    <location>
        <position position="1"/>
    </location>
</feature>
<feature type="region of interest" description="Disordered" evidence="1">
    <location>
        <begin position="109"/>
        <end position="131"/>
    </location>
</feature>
<feature type="compositionally biased region" description="Low complexity" evidence="1">
    <location>
        <begin position="150"/>
        <end position="174"/>
    </location>
</feature>
<evidence type="ECO:0000313" key="3">
    <source>
        <dbReference type="Proteomes" id="UP000612055"/>
    </source>
</evidence>